<dbReference type="EMBL" id="CAWYQH010000130">
    <property type="protein sequence ID" value="CAK8693122.1"/>
    <property type="molecule type" value="Genomic_DNA"/>
</dbReference>
<reference evidence="12 13" key="1">
    <citation type="submission" date="2024-02" db="EMBL/GenBank/DDBJ databases">
        <authorList>
            <person name="Daric V."/>
            <person name="Darras S."/>
        </authorList>
    </citation>
    <scope>NUCLEOTIDE SEQUENCE [LARGE SCALE GENOMIC DNA]</scope>
</reference>
<dbReference type="Pfam" id="PF00149">
    <property type="entry name" value="Metallophos"/>
    <property type="match status" value="1"/>
</dbReference>
<evidence type="ECO:0000313" key="12">
    <source>
        <dbReference type="EMBL" id="CAK8693122.1"/>
    </source>
</evidence>
<keyword evidence="6" id="KW-0732">Signal</keyword>
<dbReference type="Proteomes" id="UP001642483">
    <property type="component" value="Unassembled WGS sequence"/>
</dbReference>
<protein>
    <recommendedName>
        <fullName evidence="14">Acid sphingomyelinase-like phosphodiesterase 3b</fullName>
    </recommendedName>
</protein>
<proteinExistence type="inferred from homology"/>
<gene>
    <name evidence="12" type="ORF">CVLEPA_LOCUS26448</name>
</gene>
<feature type="domain" description="Sphingomyelin phosphodiesterase C-terminal" evidence="11">
    <location>
        <begin position="355"/>
        <end position="503"/>
    </location>
</feature>
<keyword evidence="8" id="KW-0862">Zinc</keyword>
<keyword evidence="5" id="KW-0479">Metal-binding</keyword>
<comment type="subcellular location">
    <subcellularLocation>
        <location evidence="2">Secreted</location>
    </subcellularLocation>
</comment>
<name>A0ABP0GN24_CLALP</name>
<organism evidence="12 13">
    <name type="scientific">Clavelina lepadiformis</name>
    <name type="common">Light-bulb sea squirt</name>
    <name type="synonym">Ascidia lepadiformis</name>
    <dbReference type="NCBI Taxonomy" id="159417"/>
    <lineage>
        <taxon>Eukaryota</taxon>
        <taxon>Metazoa</taxon>
        <taxon>Chordata</taxon>
        <taxon>Tunicata</taxon>
        <taxon>Ascidiacea</taxon>
        <taxon>Aplousobranchia</taxon>
        <taxon>Clavelinidae</taxon>
        <taxon>Clavelina</taxon>
    </lineage>
</organism>
<keyword evidence="4" id="KW-0964">Secreted</keyword>
<evidence type="ECO:0000259" key="11">
    <source>
        <dbReference type="Pfam" id="PF19272"/>
    </source>
</evidence>
<comment type="caution">
    <text evidence="12">The sequence shown here is derived from an EMBL/GenBank/DDBJ whole genome shotgun (WGS) entry which is preliminary data.</text>
</comment>
<keyword evidence="13" id="KW-1185">Reference proteome</keyword>
<evidence type="ECO:0000256" key="8">
    <source>
        <dbReference type="ARBA" id="ARBA00022833"/>
    </source>
</evidence>
<dbReference type="Gene3D" id="3.60.21.10">
    <property type="match status" value="1"/>
</dbReference>
<evidence type="ECO:0000256" key="7">
    <source>
        <dbReference type="ARBA" id="ARBA00022801"/>
    </source>
</evidence>
<evidence type="ECO:0008006" key="14">
    <source>
        <dbReference type="Google" id="ProtNLM"/>
    </source>
</evidence>
<evidence type="ECO:0000256" key="9">
    <source>
        <dbReference type="ARBA" id="ARBA00023180"/>
    </source>
</evidence>
<evidence type="ECO:0000256" key="2">
    <source>
        <dbReference type="ARBA" id="ARBA00004613"/>
    </source>
</evidence>
<feature type="domain" description="Calcineurin-like phosphoesterase" evidence="10">
    <location>
        <begin position="84"/>
        <end position="343"/>
    </location>
</feature>
<evidence type="ECO:0000313" key="13">
    <source>
        <dbReference type="Proteomes" id="UP001642483"/>
    </source>
</evidence>
<dbReference type="InterPro" id="IPR045473">
    <property type="entry name" value="ASM_C"/>
</dbReference>
<keyword evidence="9" id="KW-0325">Glycoprotein</keyword>
<keyword evidence="7" id="KW-0378">Hydrolase</keyword>
<sequence>MRDPDLITSELRHSSPQRQAGVVWIVCGLIGWLRPGGMLKETLTMKIIIFLCLCIFLTRAKSGKLDPDPPSSNNANSDVTVGYFWHLSDLHLDFYYDQNEENLTQVCPSSFGAEAIKPGPWGDYKCDSPWNLINASVYAMKKIKGDPDFILWTGDDTLHTNDEDKYLGEDVVIETISNLTSLLKEVFPTTTIYSTLGNHDYHPKNQMPVGNSTLLNGVANLWQDWFTDKNSLEMFRSNGYYSTEVTPGLCVISLNTNIWYSSNHQIDEDDNDPGGQFQWLENTLSEMKKNKEKAYVIGHIPPGYFEIIDGYMWLTSQYNTRYLEIVRSYSDVIVGQFFGHHHTDSFRLVYDGEKKPVSVIWIAPGVTPWMTTLPKVVNGANNPGIRLFEYNKGSYAPTNYVQYYLNLAEANTNGNTDWLEEYNAKSELQLQDIGAVSMNKLWETLNSADTNCPTCPENQMLQKYALYNSVSYNDVHCDETCQRDHVCAIGYLDKVAYEDCIRGDGNHLQQSAVLLGFLSFFQVFFQV</sequence>
<evidence type="ECO:0000256" key="3">
    <source>
        <dbReference type="ARBA" id="ARBA00008234"/>
    </source>
</evidence>
<comment type="cofactor">
    <cofactor evidence="1">
        <name>Zn(2+)</name>
        <dbReference type="ChEBI" id="CHEBI:29105"/>
    </cofactor>
</comment>
<dbReference type="InterPro" id="IPR029052">
    <property type="entry name" value="Metallo-depent_PP-like"/>
</dbReference>
<dbReference type="InterPro" id="IPR041805">
    <property type="entry name" value="ASMase/PPN1_MPP"/>
</dbReference>
<dbReference type="Pfam" id="PF19272">
    <property type="entry name" value="ASMase_C"/>
    <property type="match status" value="1"/>
</dbReference>
<comment type="similarity">
    <text evidence="3">Belongs to the acid sphingomyelinase family.</text>
</comment>
<evidence type="ECO:0000256" key="4">
    <source>
        <dbReference type="ARBA" id="ARBA00022525"/>
    </source>
</evidence>
<dbReference type="PANTHER" id="PTHR10340:SF57">
    <property type="entry name" value="METALLOPHOS DOMAIN-CONTAINING PROTEIN"/>
    <property type="match status" value="1"/>
</dbReference>
<dbReference type="CDD" id="cd00842">
    <property type="entry name" value="MPP_ASMase"/>
    <property type="match status" value="1"/>
</dbReference>
<dbReference type="PANTHER" id="PTHR10340">
    <property type="entry name" value="SPHINGOMYELIN PHOSPHODIESTERASE"/>
    <property type="match status" value="1"/>
</dbReference>
<evidence type="ECO:0000259" key="10">
    <source>
        <dbReference type="Pfam" id="PF00149"/>
    </source>
</evidence>
<dbReference type="SUPFAM" id="SSF56300">
    <property type="entry name" value="Metallo-dependent phosphatases"/>
    <property type="match status" value="1"/>
</dbReference>
<dbReference type="InterPro" id="IPR004843">
    <property type="entry name" value="Calcineurin-like_PHP"/>
</dbReference>
<evidence type="ECO:0000256" key="6">
    <source>
        <dbReference type="ARBA" id="ARBA00022729"/>
    </source>
</evidence>
<evidence type="ECO:0000256" key="1">
    <source>
        <dbReference type="ARBA" id="ARBA00001947"/>
    </source>
</evidence>
<evidence type="ECO:0000256" key="5">
    <source>
        <dbReference type="ARBA" id="ARBA00022723"/>
    </source>
</evidence>
<accession>A0ABP0GN24</accession>